<organism evidence="2 3">
    <name type="scientific">Mycolicibacter virginiensis</name>
    <dbReference type="NCBI Taxonomy" id="1795032"/>
    <lineage>
        <taxon>Bacteria</taxon>
        <taxon>Bacillati</taxon>
        <taxon>Actinomycetota</taxon>
        <taxon>Actinomycetes</taxon>
        <taxon>Mycobacteriales</taxon>
        <taxon>Mycobacteriaceae</taxon>
        <taxon>Mycolicibacter</taxon>
    </lineage>
</organism>
<keyword evidence="1" id="KW-1133">Transmembrane helix</keyword>
<proteinExistence type="predicted"/>
<name>A0A9X7NX55_9MYCO</name>
<feature type="transmembrane region" description="Helical" evidence="1">
    <location>
        <begin position="12"/>
        <end position="32"/>
    </location>
</feature>
<dbReference type="Proteomes" id="UP000237911">
    <property type="component" value="Unassembled WGS sequence"/>
</dbReference>
<evidence type="ECO:0000256" key="1">
    <source>
        <dbReference type="SAM" id="Phobius"/>
    </source>
</evidence>
<dbReference type="Pfam" id="PF11209">
    <property type="entry name" value="LmeA"/>
    <property type="match status" value="1"/>
</dbReference>
<gene>
    <name evidence="2" type="ORF">C5U48_19570</name>
</gene>
<comment type="caution">
    <text evidence="2">The sequence shown here is derived from an EMBL/GenBank/DDBJ whole genome shotgun (WGS) entry which is preliminary data.</text>
</comment>
<sequence length="258" mass="27117">MSAPGPTHRFSGLPAILLALTAVLAIALVGMLGGELYARHRANSLVAEAVQCEAQDSATVSFGTTPPVLAQYFNGEYTHISVKTAGNQIRQAKGMRLELDIRNVRLNKDKKDSDASVSKGTIGSLDGTITWPADGIKQSIQDVVPMIGSIVTGSVTADPGAGTVQLKGLLNKATVKPQLVNNGLSLQVVDLEALGHDLDTDTVQRRLDELTAKVTDDLPLGIHLDSVEVTDSGVVVKFSTQNAAIQQGSSSSQCFDSL</sequence>
<evidence type="ECO:0000313" key="2">
    <source>
        <dbReference type="EMBL" id="PQM50589.1"/>
    </source>
</evidence>
<keyword evidence="3" id="KW-1185">Reference proteome</keyword>
<protein>
    <submittedName>
        <fullName evidence="2">DUF2993 domain-containing protein</fullName>
    </submittedName>
</protein>
<keyword evidence="1" id="KW-0812">Transmembrane</keyword>
<accession>A0A9X7NX55</accession>
<reference evidence="2 3" key="1">
    <citation type="submission" date="2018-02" db="EMBL/GenBank/DDBJ databases">
        <title>Draft genome sequence of Mycobacterium virginiense isolated from mud of a swine farm in Japan.</title>
        <authorList>
            <person name="Ohya K."/>
        </authorList>
    </citation>
    <scope>NUCLEOTIDE SEQUENCE [LARGE SCALE GENOMIC DNA]</scope>
    <source>
        <strain evidence="2 3">GF75</strain>
    </source>
</reference>
<dbReference type="InterPro" id="IPR021373">
    <property type="entry name" value="DUF2993"/>
</dbReference>
<evidence type="ECO:0000313" key="3">
    <source>
        <dbReference type="Proteomes" id="UP000237911"/>
    </source>
</evidence>
<dbReference type="AlphaFoldDB" id="A0A9X7NX55"/>
<dbReference type="RefSeq" id="WP_046283143.1">
    <property type="nucleotide sequence ID" value="NZ_CP092430.2"/>
</dbReference>
<dbReference type="EMBL" id="PUEV01000102">
    <property type="protein sequence ID" value="PQM50589.1"/>
    <property type="molecule type" value="Genomic_DNA"/>
</dbReference>
<keyword evidence="1" id="KW-0472">Membrane</keyword>